<dbReference type="EMBL" id="BARS01053238">
    <property type="protein sequence ID" value="GAG49889.1"/>
    <property type="molecule type" value="Genomic_DNA"/>
</dbReference>
<proteinExistence type="predicted"/>
<protein>
    <submittedName>
        <fullName evidence="1">Uncharacterized protein</fullName>
    </submittedName>
</protein>
<accession>X0Y224</accession>
<feature type="non-terminal residue" evidence="1">
    <location>
        <position position="73"/>
    </location>
</feature>
<gene>
    <name evidence="1" type="ORF">S01H1_79029</name>
</gene>
<reference evidence="1" key="1">
    <citation type="journal article" date="2014" name="Front. Microbiol.">
        <title>High frequency of phylogenetically diverse reductive dehalogenase-homologous genes in deep subseafloor sedimentary metagenomes.</title>
        <authorList>
            <person name="Kawai M."/>
            <person name="Futagami T."/>
            <person name="Toyoda A."/>
            <person name="Takaki Y."/>
            <person name="Nishi S."/>
            <person name="Hori S."/>
            <person name="Arai W."/>
            <person name="Tsubouchi T."/>
            <person name="Morono Y."/>
            <person name="Uchiyama I."/>
            <person name="Ito T."/>
            <person name="Fujiyama A."/>
            <person name="Inagaki F."/>
            <person name="Takami H."/>
        </authorList>
    </citation>
    <scope>NUCLEOTIDE SEQUENCE</scope>
    <source>
        <strain evidence="1">Expedition CK06-06</strain>
    </source>
</reference>
<evidence type="ECO:0000313" key="1">
    <source>
        <dbReference type="EMBL" id="GAG49889.1"/>
    </source>
</evidence>
<comment type="caution">
    <text evidence="1">The sequence shown here is derived from an EMBL/GenBank/DDBJ whole genome shotgun (WGS) entry which is preliminary data.</text>
</comment>
<dbReference type="AlphaFoldDB" id="X0Y224"/>
<sequence length="73" mass="8143">MEECQIYLRSETLPVEIFLAKGNVVTGETFPDGLREGKGDLTIGSPDMTIDRLPEGLYTVVARRGTLEFRQLV</sequence>
<organism evidence="1">
    <name type="scientific">marine sediment metagenome</name>
    <dbReference type="NCBI Taxonomy" id="412755"/>
    <lineage>
        <taxon>unclassified sequences</taxon>
        <taxon>metagenomes</taxon>
        <taxon>ecological metagenomes</taxon>
    </lineage>
</organism>
<name>X0Y224_9ZZZZ</name>